<dbReference type="Pfam" id="PF01432">
    <property type="entry name" value="Peptidase_M3"/>
    <property type="match status" value="1"/>
</dbReference>
<evidence type="ECO:0000256" key="4">
    <source>
        <dbReference type="ARBA" id="ARBA00022833"/>
    </source>
</evidence>
<comment type="similarity">
    <text evidence="6">Belongs to the peptidase M3B family.</text>
</comment>
<sequence>MGLVVTHNPIRHNERRVQAMKKRSEADMNHTWKLEDMMPDNQTWEALFEKTAARVKQYGEFRGTLAESADALYRCLKFDDGISLDIERLYVYARMRSDEDTAEQTYQDMFGRVQSLSFEAAERSSFIVPEILEMDPALLASYMESENGIGLYRRLMERILGKREHTLSGPMEELLAQSYDATQGASQIFNMFNNADVKFPSITGENGQEVPITHGNYISLMEHKDRRIRRDAFLGLYSVYRQFRNTLAAAFSANVKQAVFYAKARNYASSRQHSLAENEVPELVYDNLVAAVRKNLPLLHRYVKVRKETLGLNDIHMYDLYVPMVAEFDRTYTYEEAKAIVTEGLAPLGEEYGKILREGFENRWVDVYENEGKRSGAYSWGVYGSHPYVLLNFHGTLNDVFTLAHEMGHSIHSYYSDAAQPYVYAGYKIFVAEVASTCNEALLIRHLLNRTEETQEKRYLINHFLESFRGTLFRQTMFAEFEAASHRKAQEGETLTASALGELYHKLNEDYFGPEMVVDPEIDYEWERIPHFYTPFYVYQYATGFSAAVAISSRILSGDEAALAGYKKFLQGGCSLPPIDLLKLCGVDMSTTKPVDEALKVFGELVEEFCRL</sequence>
<dbReference type="AlphaFoldDB" id="C0D4J9"/>
<keyword evidence="1 6" id="KW-0645">Protease</keyword>
<dbReference type="NCBIfam" id="TIGR00181">
    <property type="entry name" value="pepF"/>
    <property type="match status" value="1"/>
</dbReference>
<evidence type="ECO:0000256" key="2">
    <source>
        <dbReference type="ARBA" id="ARBA00022723"/>
    </source>
</evidence>
<dbReference type="CDD" id="cd09608">
    <property type="entry name" value="M3B_PepF"/>
    <property type="match status" value="1"/>
</dbReference>
<dbReference type="HOGENOM" id="CLU_021290_2_0_9"/>
<dbReference type="Gene3D" id="1.20.140.70">
    <property type="entry name" value="Oligopeptidase f, N-terminal domain"/>
    <property type="match status" value="1"/>
</dbReference>
<dbReference type="Proteomes" id="UP000004756">
    <property type="component" value="Unassembled WGS sequence"/>
</dbReference>
<evidence type="ECO:0000313" key="9">
    <source>
        <dbReference type="EMBL" id="EEG53742.1"/>
    </source>
</evidence>
<dbReference type="EC" id="3.4.24.-" evidence="6"/>
<evidence type="ECO:0000256" key="1">
    <source>
        <dbReference type="ARBA" id="ARBA00022670"/>
    </source>
</evidence>
<dbReference type="PANTHER" id="PTHR11804">
    <property type="entry name" value="PROTEASE M3 THIMET OLIGOPEPTIDASE-RELATED"/>
    <property type="match status" value="1"/>
</dbReference>
<dbReference type="Gene3D" id="1.10.287.830">
    <property type="entry name" value="putative peptidase helix hairpin domain like"/>
    <property type="match status" value="1"/>
</dbReference>
<evidence type="ECO:0000256" key="5">
    <source>
        <dbReference type="ARBA" id="ARBA00023049"/>
    </source>
</evidence>
<dbReference type="InterPro" id="IPR001567">
    <property type="entry name" value="Pept_M3A_M3B_dom"/>
</dbReference>
<dbReference type="InterPro" id="IPR042088">
    <property type="entry name" value="OligoPept_F_C"/>
</dbReference>
<dbReference type="EMBL" id="ACCJ01000340">
    <property type="protein sequence ID" value="EEG53742.1"/>
    <property type="molecule type" value="Genomic_DNA"/>
</dbReference>
<reference evidence="9 10" key="2">
    <citation type="submission" date="2009-02" db="EMBL/GenBank/DDBJ databases">
        <title>Draft genome sequence of Clostridium asparagiforme (DSM 15981).</title>
        <authorList>
            <person name="Sudarsanam P."/>
            <person name="Ley R."/>
            <person name="Guruge J."/>
            <person name="Turnbaugh P.J."/>
            <person name="Mahowald M."/>
            <person name="Liep D."/>
            <person name="Gordon J."/>
        </authorList>
    </citation>
    <scope>NUCLEOTIDE SEQUENCE [LARGE SCALE GENOMIC DNA]</scope>
    <source>
        <strain evidence="9 10">DSM 15981</strain>
    </source>
</reference>
<feature type="domain" description="Oligopeptidase F N-terminal" evidence="8">
    <location>
        <begin position="130"/>
        <end position="199"/>
    </location>
</feature>
<dbReference type="GO" id="GO:0046872">
    <property type="term" value="F:metal ion binding"/>
    <property type="evidence" value="ECO:0007669"/>
    <property type="project" value="UniProtKB-UniRule"/>
</dbReference>
<keyword evidence="10" id="KW-1185">Reference proteome</keyword>
<protein>
    <recommendedName>
        <fullName evidence="6">Oligopeptidase F</fullName>
        <ecNumber evidence="6">3.4.24.-</ecNumber>
    </recommendedName>
</protein>
<reference evidence="9 10" key="1">
    <citation type="submission" date="2009-01" db="EMBL/GenBank/DDBJ databases">
        <authorList>
            <person name="Fulton L."/>
            <person name="Clifton S."/>
            <person name="Fulton B."/>
            <person name="Xu J."/>
            <person name="Minx P."/>
            <person name="Pepin K.H."/>
            <person name="Johnson M."/>
            <person name="Bhonagiri V."/>
            <person name="Nash W.E."/>
            <person name="Mardis E.R."/>
            <person name="Wilson R.K."/>
        </authorList>
    </citation>
    <scope>NUCLEOTIDE SEQUENCE [LARGE SCALE GENOMIC DNA]</scope>
    <source>
        <strain evidence="9 10">DSM 15981</strain>
    </source>
</reference>
<evidence type="ECO:0000313" key="10">
    <source>
        <dbReference type="Proteomes" id="UP000004756"/>
    </source>
</evidence>
<dbReference type="InterPro" id="IPR013647">
    <property type="entry name" value="OligopepF_N_dom"/>
</dbReference>
<dbReference type="SUPFAM" id="SSF55486">
    <property type="entry name" value="Metalloproteases ('zincins'), catalytic domain"/>
    <property type="match status" value="1"/>
</dbReference>
<evidence type="ECO:0000259" key="8">
    <source>
        <dbReference type="Pfam" id="PF08439"/>
    </source>
</evidence>
<dbReference type="Pfam" id="PF08439">
    <property type="entry name" value="Peptidase_M3_N"/>
    <property type="match status" value="1"/>
</dbReference>
<proteinExistence type="inferred from homology"/>
<feature type="domain" description="Peptidase M3A/M3B catalytic" evidence="7">
    <location>
        <begin position="220"/>
        <end position="600"/>
    </location>
</feature>
<evidence type="ECO:0000256" key="6">
    <source>
        <dbReference type="RuleBase" id="RU368091"/>
    </source>
</evidence>
<name>C0D4J9_9FIRM</name>
<keyword evidence="3 6" id="KW-0378">Hydrolase</keyword>
<keyword evidence="2 6" id="KW-0479">Metal-binding</keyword>
<organism evidence="9 10">
    <name type="scientific">[Clostridium] asparagiforme DSM 15981</name>
    <dbReference type="NCBI Taxonomy" id="518636"/>
    <lineage>
        <taxon>Bacteria</taxon>
        <taxon>Bacillati</taxon>
        <taxon>Bacillota</taxon>
        <taxon>Clostridia</taxon>
        <taxon>Lachnospirales</taxon>
        <taxon>Lachnospiraceae</taxon>
        <taxon>Enterocloster</taxon>
    </lineage>
</organism>
<comment type="cofactor">
    <cofactor evidence="6">
        <name>Zn(2+)</name>
        <dbReference type="ChEBI" id="CHEBI:29105"/>
    </cofactor>
    <text evidence="6">Binds 1 zinc ion.</text>
</comment>
<dbReference type="GO" id="GO:0006508">
    <property type="term" value="P:proteolysis"/>
    <property type="evidence" value="ECO:0007669"/>
    <property type="project" value="UniProtKB-KW"/>
</dbReference>
<dbReference type="InterPro" id="IPR045090">
    <property type="entry name" value="Pept_M3A_M3B"/>
</dbReference>
<evidence type="ECO:0000256" key="3">
    <source>
        <dbReference type="ARBA" id="ARBA00022801"/>
    </source>
</evidence>
<dbReference type="GO" id="GO:0004222">
    <property type="term" value="F:metalloendopeptidase activity"/>
    <property type="evidence" value="ECO:0007669"/>
    <property type="project" value="UniProtKB-UniRule"/>
</dbReference>
<comment type="caution">
    <text evidence="9">The sequence shown here is derived from an EMBL/GenBank/DDBJ whole genome shotgun (WGS) entry which is preliminary data.</text>
</comment>
<gene>
    <name evidence="9" type="primary">pepF</name>
    <name evidence="9" type="ORF">CLOSTASPAR_04193</name>
</gene>
<dbReference type="GO" id="GO:0006518">
    <property type="term" value="P:peptide metabolic process"/>
    <property type="evidence" value="ECO:0007669"/>
    <property type="project" value="TreeGrafter"/>
</dbReference>
<keyword evidence="4 6" id="KW-0862">Zinc</keyword>
<accession>C0D4J9</accession>
<dbReference type="PANTHER" id="PTHR11804:SF84">
    <property type="entry name" value="SACCHAROLYSIN"/>
    <property type="match status" value="1"/>
</dbReference>
<keyword evidence="5 6" id="KW-0482">Metalloprotease</keyword>
<dbReference type="InterPro" id="IPR004438">
    <property type="entry name" value="Peptidase_M3B"/>
</dbReference>
<dbReference type="Gene3D" id="1.10.1370.20">
    <property type="entry name" value="Oligoendopeptidase f, C-terminal domain"/>
    <property type="match status" value="1"/>
</dbReference>
<comment type="function">
    <text evidence="6">Has oligopeptidase activity and degrades a variety of small bioactive peptides.</text>
</comment>
<evidence type="ECO:0000259" key="7">
    <source>
        <dbReference type="Pfam" id="PF01432"/>
    </source>
</evidence>